<dbReference type="Pfam" id="PF00535">
    <property type="entry name" value="Glycos_transf_2"/>
    <property type="match status" value="1"/>
</dbReference>
<dbReference type="InterPro" id="IPR029044">
    <property type="entry name" value="Nucleotide-diphossugar_trans"/>
</dbReference>
<name>A0ABY3MDE1_9FLAO</name>
<dbReference type="Proteomes" id="UP000323621">
    <property type="component" value="Unassembled WGS sequence"/>
</dbReference>
<evidence type="ECO:0000313" key="3">
    <source>
        <dbReference type="Proteomes" id="UP000323621"/>
    </source>
</evidence>
<evidence type="ECO:0000259" key="1">
    <source>
        <dbReference type="Pfam" id="PF00535"/>
    </source>
</evidence>
<dbReference type="SUPFAM" id="SSF53448">
    <property type="entry name" value="Nucleotide-diphospho-sugar transferases"/>
    <property type="match status" value="1"/>
</dbReference>
<evidence type="ECO:0000313" key="2">
    <source>
        <dbReference type="EMBL" id="TYC17008.1"/>
    </source>
</evidence>
<reference evidence="2 3" key="1">
    <citation type="submission" date="2019-08" db="EMBL/GenBank/DDBJ databases">
        <title>Genomes of Antarctic Bizionia species.</title>
        <authorList>
            <person name="Bowman J.P."/>
        </authorList>
    </citation>
    <scope>NUCLEOTIDE SEQUENCE [LARGE SCALE GENOMIC DNA]</scope>
    <source>
        <strain evidence="2 3">IC164</strain>
    </source>
</reference>
<proteinExistence type="predicted"/>
<comment type="caution">
    <text evidence="2">The sequence shown here is derived from an EMBL/GenBank/DDBJ whole genome shotgun (WGS) entry which is preliminary data.</text>
</comment>
<accession>A0ABY3MDE1</accession>
<dbReference type="Gene3D" id="3.90.550.10">
    <property type="entry name" value="Spore Coat Polysaccharide Biosynthesis Protein SpsA, Chain A"/>
    <property type="match status" value="1"/>
</dbReference>
<dbReference type="EMBL" id="VSKN01000002">
    <property type="protein sequence ID" value="TYC17008.1"/>
    <property type="molecule type" value="Genomic_DNA"/>
</dbReference>
<dbReference type="CDD" id="cd00761">
    <property type="entry name" value="Glyco_tranf_GTA_type"/>
    <property type="match status" value="1"/>
</dbReference>
<protein>
    <submittedName>
        <fullName evidence="2">Glycosyltransferase family 2 protein</fullName>
    </submittedName>
</protein>
<keyword evidence="3" id="KW-1185">Reference proteome</keyword>
<sequence>MQASIVIVTKNRKSELDFTLERLYNLIDTTQVEILVLVDGGEDDTSLLEGKYSAVHWTFLNKSVGASKARHMLYKQAKGSVLIGFDDDAHPLQADFIKIISDLFKTNPKVGILAFQEIKGVFKLDAEALATKPKQDLQFLCSEFVGCGFAIKKETYFKTRGFPDWVDIYGEESCVSLEVLANNEKILYTNAVSVNHRVDMIARKKAGHNYFRFEKQLQNTFYYYLVYYRYPSVKLLKLLYHNFRKYALKDFTFFKAYVRAIATIILNLPKILKYRQPVSQSCIALKNSLPSPIFH</sequence>
<gene>
    <name evidence="2" type="ORF">ES677_02185</name>
</gene>
<dbReference type="RefSeq" id="WP_148380304.1">
    <property type="nucleotide sequence ID" value="NZ_VSKN01000002.1"/>
</dbReference>
<dbReference type="InterPro" id="IPR001173">
    <property type="entry name" value="Glyco_trans_2-like"/>
</dbReference>
<feature type="domain" description="Glycosyltransferase 2-like" evidence="1">
    <location>
        <begin position="4"/>
        <end position="125"/>
    </location>
</feature>
<organism evidence="2 3">
    <name type="scientific">Bizionia gelidisalsuginis</name>
    <dbReference type="NCBI Taxonomy" id="291188"/>
    <lineage>
        <taxon>Bacteria</taxon>
        <taxon>Pseudomonadati</taxon>
        <taxon>Bacteroidota</taxon>
        <taxon>Flavobacteriia</taxon>
        <taxon>Flavobacteriales</taxon>
        <taxon>Flavobacteriaceae</taxon>
        <taxon>Bizionia</taxon>
    </lineage>
</organism>